<evidence type="ECO:0000256" key="5">
    <source>
        <dbReference type="ARBA" id="ARBA00023136"/>
    </source>
</evidence>
<dbReference type="Proteomes" id="UP001597511">
    <property type="component" value="Unassembled WGS sequence"/>
</dbReference>
<dbReference type="NCBIfam" id="TIGR00374">
    <property type="entry name" value="flippase-like domain"/>
    <property type="match status" value="1"/>
</dbReference>
<proteinExistence type="predicted"/>
<comment type="subcellular location">
    <subcellularLocation>
        <location evidence="1">Cell membrane</location>
        <topology evidence="1">Multi-pass membrane protein</topology>
    </subcellularLocation>
</comment>
<dbReference type="PANTHER" id="PTHR39087:SF2">
    <property type="entry name" value="UPF0104 MEMBRANE PROTEIN MJ1595"/>
    <property type="match status" value="1"/>
</dbReference>
<feature type="transmembrane region" description="Helical" evidence="6">
    <location>
        <begin position="263"/>
        <end position="287"/>
    </location>
</feature>
<feature type="transmembrane region" description="Helical" evidence="6">
    <location>
        <begin position="129"/>
        <end position="147"/>
    </location>
</feature>
<evidence type="ECO:0000256" key="3">
    <source>
        <dbReference type="ARBA" id="ARBA00022692"/>
    </source>
</evidence>
<evidence type="ECO:0000313" key="8">
    <source>
        <dbReference type="Proteomes" id="UP001597511"/>
    </source>
</evidence>
<keyword evidence="4 6" id="KW-1133">Transmembrane helix</keyword>
<reference evidence="8" key="1">
    <citation type="journal article" date="2019" name="Int. J. Syst. Evol. Microbiol.">
        <title>The Global Catalogue of Microorganisms (GCM) 10K type strain sequencing project: providing services to taxonomists for standard genome sequencing and annotation.</title>
        <authorList>
            <consortium name="The Broad Institute Genomics Platform"/>
            <consortium name="The Broad Institute Genome Sequencing Center for Infectious Disease"/>
            <person name="Wu L."/>
            <person name="Ma J."/>
        </authorList>
    </citation>
    <scope>NUCLEOTIDE SEQUENCE [LARGE SCALE GENOMIC DNA]</scope>
    <source>
        <strain evidence="8">KCTC 23299</strain>
    </source>
</reference>
<dbReference type="InterPro" id="IPR022791">
    <property type="entry name" value="L-PG_synthase/AglD"/>
</dbReference>
<name>A0ABW6A7K9_9BACT</name>
<keyword evidence="5 6" id="KW-0472">Membrane</keyword>
<keyword evidence="8" id="KW-1185">Reference proteome</keyword>
<comment type="caution">
    <text evidence="7">The sequence shown here is derived from an EMBL/GenBank/DDBJ whole genome shotgun (WGS) entry which is preliminary data.</text>
</comment>
<evidence type="ECO:0000256" key="6">
    <source>
        <dbReference type="SAM" id="Phobius"/>
    </source>
</evidence>
<feature type="transmembrane region" description="Helical" evidence="6">
    <location>
        <begin position="7"/>
        <end position="26"/>
    </location>
</feature>
<evidence type="ECO:0000256" key="2">
    <source>
        <dbReference type="ARBA" id="ARBA00022475"/>
    </source>
</evidence>
<dbReference type="PANTHER" id="PTHR39087">
    <property type="entry name" value="UPF0104 MEMBRANE PROTEIN MJ1595"/>
    <property type="match status" value="1"/>
</dbReference>
<gene>
    <name evidence="7" type="ORF">ACFS6H_16580</name>
</gene>
<evidence type="ECO:0000256" key="1">
    <source>
        <dbReference type="ARBA" id="ARBA00004651"/>
    </source>
</evidence>
<sequence>MKLKPGIILQYIFFLALGLFLVWWSVKDIDAEKWAEIKHALQEARIFLIIPVFGILLLSHYARALRWRLLMEPMGYHTSKRNTFFAVMVGYLANTAVPRLGEVLKCTILARYEKVPADKLVGTIVQERLIDAFCFAAVLLITLAVQPDLYSRFIDTWFYSNSGAPTTGSSNSKFLIPLIGLAIIALVMGLWMVIKKKSFADLAAALKSLVFRVWQGLTTIRHMKKRKSFVLLTLVIWAGYLGSGYIGFLALQETSHFGFKESLTVLSAGTIGMIVPTPGGIGAYAYFIESTMMVYGLPQSIATAFGWLLWLSQTIIVLIAGCISVILLPVFNKQPKKITVIAD</sequence>
<keyword evidence="2" id="KW-1003">Cell membrane</keyword>
<organism evidence="7 8">
    <name type="scientific">Terrimonas rubra</name>
    <dbReference type="NCBI Taxonomy" id="1035890"/>
    <lineage>
        <taxon>Bacteria</taxon>
        <taxon>Pseudomonadati</taxon>
        <taxon>Bacteroidota</taxon>
        <taxon>Chitinophagia</taxon>
        <taxon>Chitinophagales</taxon>
        <taxon>Chitinophagaceae</taxon>
        <taxon>Terrimonas</taxon>
    </lineage>
</organism>
<dbReference type="EMBL" id="JBHUOZ010000003">
    <property type="protein sequence ID" value="MFD2921345.1"/>
    <property type="molecule type" value="Genomic_DNA"/>
</dbReference>
<dbReference type="RefSeq" id="WP_386101463.1">
    <property type="nucleotide sequence ID" value="NZ_JBHUOZ010000003.1"/>
</dbReference>
<evidence type="ECO:0000313" key="7">
    <source>
        <dbReference type="EMBL" id="MFD2921345.1"/>
    </source>
</evidence>
<evidence type="ECO:0000256" key="4">
    <source>
        <dbReference type="ARBA" id="ARBA00022989"/>
    </source>
</evidence>
<accession>A0ABW6A7K9</accession>
<feature type="transmembrane region" description="Helical" evidence="6">
    <location>
        <begin position="307"/>
        <end position="331"/>
    </location>
</feature>
<feature type="transmembrane region" description="Helical" evidence="6">
    <location>
        <begin position="174"/>
        <end position="194"/>
    </location>
</feature>
<keyword evidence="3 6" id="KW-0812">Transmembrane</keyword>
<protein>
    <submittedName>
        <fullName evidence="7">Lysylphosphatidylglycerol synthase transmembrane domain-containing protein</fullName>
    </submittedName>
</protein>
<feature type="transmembrane region" description="Helical" evidence="6">
    <location>
        <begin position="46"/>
        <end position="64"/>
    </location>
</feature>
<dbReference type="Pfam" id="PF03706">
    <property type="entry name" value="LPG_synthase_TM"/>
    <property type="match status" value="1"/>
</dbReference>
<feature type="transmembrane region" description="Helical" evidence="6">
    <location>
        <begin position="229"/>
        <end position="251"/>
    </location>
</feature>